<dbReference type="EMBL" id="BSEL01000004">
    <property type="protein sequence ID" value="GLJ67803.1"/>
    <property type="molecule type" value="Genomic_DNA"/>
</dbReference>
<proteinExistence type="predicted"/>
<dbReference type="Proteomes" id="UP001142292">
    <property type="component" value="Unassembled WGS sequence"/>
</dbReference>
<evidence type="ECO:0000256" key="1">
    <source>
        <dbReference type="SAM" id="MobiDB-lite"/>
    </source>
</evidence>
<feature type="compositionally biased region" description="Basic and acidic residues" evidence="1">
    <location>
        <begin position="79"/>
        <end position="90"/>
    </location>
</feature>
<organism evidence="2 3">
    <name type="scientific">Nocardioides luteus</name>
    <dbReference type="NCBI Taxonomy" id="1844"/>
    <lineage>
        <taxon>Bacteria</taxon>
        <taxon>Bacillati</taxon>
        <taxon>Actinomycetota</taxon>
        <taxon>Actinomycetes</taxon>
        <taxon>Propionibacteriales</taxon>
        <taxon>Nocardioidaceae</taxon>
        <taxon>Nocardioides</taxon>
    </lineage>
</organism>
<keyword evidence="3" id="KW-1185">Reference proteome</keyword>
<name>A0ABQ5SW20_9ACTN</name>
<reference evidence="2" key="2">
    <citation type="submission" date="2023-01" db="EMBL/GenBank/DDBJ databases">
        <authorList>
            <person name="Sun Q."/>
            <person name="Evtushenko L."/>
        </authorList>
    </citation>
    <scope>NUCLEOTIDE SEQUENCE</scope>
    <source>
        <strain evidence="2">VKM Ac-1246</strain>
    </source>
</reference>
<sequence>MSERQDELLDNGKDDQTDQADQTSQPEDDQDGGQVSEVQQMGEEGETPISPGDSVAGYPDSESGEADTRGAGPDGIPPENRRDNEFGPAE</sequence>
<feature type="region of interest" description="Disordered" evidence="1">
    <location>
        <begin position="1"/>
        <end position="90"/>
    </location>
</feature>
<feature type="compositionally biased region" description="Basic and acidic residues" evidence="1">
    <location>
        <begin position="1"/>
        <end position="16"/>
    </location>
</feature>
<accession>A0ABQ5SW20</accession>
<dbReference type="RefSeq" id="WP_189118189.1">
    <property type="nucleotide sequence ID" value="NZ_BMRK01000005.1"/>
</dbReference>
<reference evidence="2" key="1">
    <citation type="journal article" date="2014" name="Int. J. Syst. Evol. Microbiol.">
        <title>Complete genome of a new Firmicutes species belonging to the dominant human colonic microbiota ('Ruminococcus bicirculans') reveals two chromosomes and a selective capacity to utilize plant glucans.</title>
        <authorList>
            <consortium name="NISC Comparative Sequencing Program"/>
            <person name="Wegmann U."/>
            <person name="Louis P."/>
            <person name="Goesmann A."/>
            <person name="Henrissat B."/>
            <person name="Duncan S.H."/>
            <person name="Flint H.J."/>
        </authorList>
    </citation>
    <scope>NUCLEOTIDE SEQUENCE</scope>
    <source>
        <strain evidence="2">VKM Ac-1246</strain>
    </source>
</reference>
<protein>
    <recommendedName>
        <fullName evidence="4">Sugar ABC transporter ATPase</fullName>
    </recommendedName>
</protein>
<evidence type="ECO:0000313" key="3">
    <source>
        <dbReference type="Proteomes" id="UP001142292"/>
    </source>
</evidence>
<comment type="caution">
    <text evidence="2">The sequence shown here is derived from an EMBL/GenBank/DDBJ whole genome shotgun (WGS) entry which is preliminary data.</text>
</comment>
<gene>
    <name evidence="2" type="ORF">GCM10017579_18390</name>
</gene>
<evidence type="ECO:0000313" key="2">
    <source>
        <dbReference type="EMBL" id="GLJ67803.1"/>
    </source>
</evidence>
<evidence type="ECO:0008006" key="4">
    <source>
        <dbReference type="Google" id="ProtNLM"/>
    </source>
</evidence>